<dbReference type="AlphaFoldDB" id="K7I2G5"/>
<proteinExistence type="predicted"/>
<evidence type="ECO:0000256" key="1">
    <source>
        <dbReference type="SAM" id="MobiDB-lite"/>
    </source>
</evidence>
<reference evidence="2" key="2">
    <citation type="submission" date="2012-11" db="UniProtKB">
        <authorList>
            <consortium name="EnsemblMetazoa"/>
        </authorList>
    </citation>
    <scope>IDENTIFICATION</scope>
    <source>
        <strain evidence="2">DF5081</strain>
    </source>
</reference>
<name>K7I2G5_CAEJA</name>
<feature type="region of interest" description="Disordered" evidence="1">
    <location>
        <begin position="86"/>
        <end position="118"/>
    </location>
</feature>
<feature type="region of interest" description="Disordered" evidence="1">
    <location>
        <begin position="1"/>
        <end position="22"/>
    </location>
</feature>
<dbReference type="EnsemblMetazoa" id="CJA37607.1">
    <property type="protein sequence ID" value="CJA37607.1"/>
    <property type="gene ID" value="WBGene00213454"/>
</dbReference>
<dbReference type="Proteomes" id="UP000005237">
    <property type="component" value="Unassembled WGS sequence"/>
</dbReference>
<evidence type="ECO:0000313" key="2">
    <source>
        <dbReference type="EnsemblMetazoa" id="CJA37607.2"/>
    </source>
</evidence>
<evidence type="ECO:0000313" key="3">
    <source>
        <dbReference type="Proteomes" id="UP000005237"/>
    </source>
</evidence>
<accession>K7I2G5</accession>
<dbReference type="InParanoid" id="K7I2G5"/>
<dbReference type="EnsemblMetazoa" id="CJA37607.2">
    <property type="protein sequence ID" value="CJA37607.2"/>
    <property type="gene ID" value="WBGene00213454"/>
</dbReference>
<protein>
    <submittedName>
        <fullName evidence="2">Uncharacterized protein</fullName>
    </submittedName>
</protein>
<keyword evidence="3" id="KW-1185">Reference proteome</keyword>
<sequence>MLAIPKTPVRARGLNKQPSGRFNATPLIRSEEQSSPIAFQILPFTTDVVVEKEASATNHSPDQPIETDATVIISDTDSEGIEICFTSPMPPQTPARPLATSTPRHQRQCPRPVKSIRPNTFAMTPRCARPTRAWIARTESKKEEPEETKRRERIRLSREERKEVWARLLAAKKCAEPTTKPL</sequence>
<reference evidence="3" key="1">
    <citation type="submission" date="2010-08" db="EMBL/GenBank/DDBJ databases">
        <authorList>
            <consortium name="Caenorhabditis japonica Sequencing Consortium"/>
            <person name="Wilson R.K."/>
        </authorList>
    </citation>
    <scope>NUCLEOTIDE SEQUENCE [LARGE SCALE GENOMIC DNA]</scope>
    <source>
        <strain evidence="3">DF5081</strain>
    </source>
</reference>
<organism evidence="2 3">
    <name type="scientific">Caenorhabditis japonica</name>
    <dbReference type="NCBI Taxonomy" id="281687"/>
    <lineage>
        <taxon>Eukaryota</taxon>
        <taxon>Metazoa</taxon>
        <taxon>Ecdysozoa</taxon>
        <taxon>Nematoda</taxon>
        <taxon>Chromadorea</taxon>
        <taxon>Rhabditida</taxon>
        <taxon>Rhabditina</taxon>
        <taxon>Rhabditomorpha</taxon>
        <taxon>Rhabditoidea</taxon>
        <taxon>Rhabditidae</taxon>
        <taxon>Peloderinae</taxon>
        <taxon>Caenorhabditis</taxon>
    </lineage>
</organism>